<sequence length="266" mass="31474">MEVSFKKPLSNYSWLVKQYEMIKSSDSPDILEKFIPREDLSIVFHFGNPPFMLHPHYGELPPYFIAPVVSKPQHMRVSETNISFIVTCKPSVFTRIFNINLQVCKYSYVELPAIPFEALWKQLSIYSNLEEWIKCFEGFINNFQGSEYEKDHIDILYDRIVSQDNNQAISKIEMEFPVSQRTLQRQFIRRVGTSPKKLERISRINRVWDLISSDKIIDYQNLVIKGCYYDQSHFIKEFKEIVGETPDNFFKRDLENVKIMSGKTER</sequence>
<evidence type="ECO:0000256" key="3">
    <source>
        <dbReference type="ARBA" id="ARBA00023163"/>
    </source>
</evidence>
<gene>
    <name evidence="5" type="ORF">SDC9_30393</name>
</gene>
<keyword evidence="2" id="KW-0238">DNA-binding</keyword>
<dbReference type="PANTHER" id="PTHR46796">
    <property type="entry name" value="HTH-TYPE TRANSCRIPTIONAL ACTIVATOR RHAS-RELATED"/>
    <property type="match status" value="1"/>
</dbReference>
<dbReference type="InterPro" id="IPR050204">
    <property type="entry name" value="AraC_XylS_family_regulators"/>
</dbReference>
<dbReference type="PROSITE" id="PS01124">
    <property type="entry name" value="HTH_ARAC_FAMILY_2"/>
    <property type="match status" value="1"/>
</dbReference>
<keyword evidence="1" id="KW-0805">Transcription regulation</keyword>
<feature type="domain" description="HTH araC/xylS-type" evidence="4">
    <location>
        <begin position="151"/>
        <end position="252"/>
    </location>
</feature>
<keyword evidence="3" id="KW-0804">Transcription</keyword>
<dbReference type="AlphaFoldDB" id="A0A644UZD1"/>
<proteinExistence type="predicted"/>
<dbReference type="GO" id="GO:0003700">
    <property type="term" value="F:DNA-binding transcription factor activity"/>
    <property type="evidence" value="ECO:0007669"/>
    <property type="project" value="InterPro"/>
</dbReference>
<dbReference type="GO" id="GO:0043565">
    <property type="term" value="F:sequence-specific DNA binding"/>
    <property type="evidence" value="ECO:0007669"/>
    <property type="project" value="InterPro"/>
</dbReference>
<evidence type="ECO:0000256" key="1">
    <source>
        <dbReference type="ARBA" id="ARBA00023015"/>
    </source>
</evidence>
<organism evidence="5">
    <name type="scientific">bioreactor metagenome</name>
    <dbReference type="NCBI Taxonomy" id="1076179"/>
    <lineage>
        <taxon>unclassified sequences</taxon>
        <taxon>metagenomes</taxon>
        <taxon>ecological metagenomes</taxon>
    </lineage>
</organism>
<comment type="caution">
    <text evidence="5">The sequence shown here is derived from an EMBL/GenBank/DDBJ whole genome shotgun (WGS) entry which is preliminary data.</text>
</comment>
<reference evidence="5" key="1">
    <citation type="submission" date="2019-08" db="EMBL/GenBank/DDBJ databases">
        <authorList>
            <person name="Kucharzyk K."/>
            <person name="Murdoch R.W."/>
            <person name="Higgins S."/>
            <person name="Loffler F."/>
        </authorList>
    </citation>
    <scope>NUCLEOTIDE SEQUENCE</scope>
</reference>
<dbReference type="Pfam" id="PF12833">
    <property type="entry name" value="HTH_18"/>
    <property type="match status" value="1"/>
</dbReference>
<evidence type="ECO:0000256" key="2">
    <source>
        <dbReference type="ARBA" id="ARBA00023125"/>
    </source>
</evidence>
<dbReference type="InterPro" id="IPR018060">
    <property type="entry name" value="HTH_AraC"/>
</dbReference>
<protein>
    <recommendedName>
        <fullName evidence="4">HTH araC/xylS-type domain-containing protein</fullName>
    </recommendedName>
</protein>
<dbReference type="PANTHER" id="PTHR46796:SF13">
    <property type="entry name" value="HTH-TYPE TRANSCRIPTIONAL ACTIVATOR RHAS"/>
    <property type="match status" value="1"/>
</dbReference>
<accession>A0A644UZD1</accession>
<dbReference type="Gene3D" id="1.10.10.60">
    <property type="entry name" value="Homeodomain-like"/>
    <property type="match status" value="1"/>
</dbReference>
<evidence type="ECO:0000259" key="4">
    <source>
        <dbReference type="PROSITE" id="PS01124"/>
    </source>
</evidence>
<dbReference type="EMBL" id="VSSQ01000189">
    <property type="protein sequence ID" value="MPL84428.1"/>
    <property type="molecule type" value="Genomic_DNA"/>
</dbReference>
<dbReference type="SMART" id="SM00342">
    <property type="entry name" value="HTH_ARAC"/>
    <property type="match status" value="1"/>
</dbReference>
<evidence type="ECO:0000313" key="5">
    <source>
        <dbReference type="EMBL" id="MPL84428.1"/>
    </source>
</evidence>
<name>A0A644UZD1_9ZZZZ</name>